<reference evidence="2 3" key="1">
    <citation type="submission" date="2023-11" db="EMBL/GenBank/DDBJ databases">
        <title>Paucibacter sp. nov., isolated from fresh soil in Korea.</title>
        <authorList>
            <person name="Le N.T.T."/>
        </authorList>
    </citation>
    <scope>NUCLEOTIDE SEQUENCE [LARGE SCALE GENOMIC DNA]</scope>
    <source>
        <strain evidence="2 3">R3-3</strain>
    </source>
</reference>
<keyword evidence="3" id="KW-1185">Reference proteome</keyword>
<dbReference type="RefSeq" id="WP_320425224.1">
    <property type="nucleotide sequence ID" value="NZ_JAXCLA010000007.1"/>
</dbReference>
<feature type="signal peptide" evidence="1">
    <location>
        <begin position="1"/>
        <end position="36"/>
    </location>
</feature>
<dbReference type="Proteomes" id="UP001285263">
    <property type="component" value="Unassembled WGS sequence"/>
</dbReference>
<dbReference type="EMBL" id="JAXCLA010000007">
    <property type="protein sequence ID" value="MDY0747267.1"/>
    <property type="molecule type" value="Genomic_DNA"/>
</dbReference>
<feature type="chain" id="PRO_5047141034" description="ABC transporter permease" evidence="1">
    <location>
        <begin position="37"/>
        <end position="247"/>
    </location>
</feature>
<evidence type="ECO:0000313" key="3">
    <source>
        <dbReference type="Proteomes" id="UP001285263"/>
    </source>
</evidence>
<accession>A0ABU5DQE5</accession>
<sequence length="247" mass="27414">MNKTFEFPKLAFRPARSGLCVFLFLGLILSGPLAHAVSENKAPAPAGCEQYSTGHYGPYDYRTAPQQRRDLVEDHHFTAKVEQLQAGQEGYVGGDLSYTLGAFPNHPRAIVSMMRLSARTKQDPVQYAQMSLECYFLRGIRFAPDDLVWRMQYAVFLISRNRVPDAMKVVDEVADHAGDEGFTHFNAGMLYFDMKEYDKALAQAHRAMALGFNRPELHDRLSSVGRWVEPAAEAASAPSAPASVAAP</sequence>
<protein>
    <recommendedName>
        <fullName evidence="4">ABC transporter permease</fullName>
    </recommendedName>
</protein>
<gene>
    <name evidence="2" type="ORF">SNE35_22365</name>
</gene>
<organism evidence="2 3">
    <name type="scientific">Roseateles agri</name>
    <dbReference type="NCBI Taxonomy" id="3098619"/>
    <lineage>
        <taxon>Bacteria</taxon>
        <taxon>Pseudomonadati</taxon>
        <taxon>Pseudomonadota</taxon>
        <taxon>Betaproteobacteria</taxon>
        <taxon>Burkholderiales</taxon>
        <taxon>Sphaerotilaceae</taxon>
        <taxon>Roseateles</taxon>
    </lineage>
</organism>
<dbReference type="InterPro" id="IPR011990">
    <property type="entry name" value="TPR-like_helical_dom_sf"/>
</dbReference>
<proteinExistence type="predicted"/>
<keyword evidence="1" id="KW-0732">Signal</keyword>
<evidence type="ECO:0000313" key="2">
    <source>
        <dbReference type="EMBL" id="MDY0747267.1"/>
    </source>
</evidence>
<evidence type="ECO:0000256" key="1">
    <source>
        <dbReference type="SAM" id="SignalP"/>
    </source>
</evidence>
<dbReference type="SUPFAM" id="SSF48452">
    <property type="entry name" value="TPR-like"/>
    <property type="match status" value="1"/>
</dbReference>
<name>A0ABU5DQE5_9BURK</name>
<evidence type="ECO:0008006" key="4">
    <source>
        <dbReference type="Google" id="ProtNLM"/>
    </source>
</evidence>
<comment type="caution">
    <text evidence="2">The sequence shown here is derived from an EMBL/GenBank/DDBJ whole genome shotgun (WGS) entry which is preliminary data.</text>
</comment>
<dbReference type="Gene3D" id="1.25.40.10">
    <property type="entry name" value="Tetratricopeptide repeat domain"/>
    <property type="match status" value="1"/>
</dbReference>